<dbReference type="GO" id="GO:0000245">
    <property type="term" value="P:spliceosomal complex assembly"/>
    <property type="evidence" value="ECO:0007669"/>
    <property type="project" value="TreeGrafter"/>
</dbReference>
<evidence type="ECO:0000256" key="3">
    <source>
        <dbReference type="ARBA" id="ARBA00022679"/>
    </source>
</evidence>
<dbReference type="Gene3D" id="3.30.200.20">
    <property type="entry name" value="Phosphorylase Kinase, domain 1"/>
    <property type="match status" value="1"/>
</dbReference>
<dbReference type="InterPro" id="IPR011009">
    <property type="entry name" value="Kinase-like_dom_sf"/>
</dbReference>
<dbReference type="PANTHER" id="PTHR47634:SF9">
    <property type="entry name" value="PROTEIN KINASE DOMAIN-CONTAINING PROTEIN-RELATED"/>
    <property type="match status" value="1"/>
</dbReference>
<comment type="catalytic activity">
    <reaction evidence="7">
        <text>L-threonyl-[protein] + ATP = O-phospho-L-threonyl-[protein] + ADP + H(+)</text>
        <dbReference type="Rhea" id="RHEA:46608"/>
        <dbReference type="Rhea" id="RHEA-COMP:11060"/>
        <dbReference type="Rhea" id="RHEA-COMP:11605"/>
        <dbReference type="ChEBI" id="CHEBI:15378"/>
        <dbReference type="ChEBI" id="CHEBI:30013"/>
        <dbReference type="ChEBI" id="CHEBI:30616"/>
        <dbReference type="ChEBI" id="CHEBI:61977"/>
        <dbReference type="ChEBI" id="CHEBI:456216"/>
        <dbReference type="EC" id="2.7.11.1"/>
    </reaction>
</comment>
<keyword evidence="3" id="KW-0808">Transferase</keyword>
<gene>
    <name evidence="10" type="ORF">PEGY_LOCUS2538</name>
</gene>
<evidence type="ECO:0000256" key="5">
    <source>
        <dbReference type="ARBA" id="ARBA00022777"/>
    </source>
</evidence>
<evidence type="ECO:0000256" key="4">
    <source>
        <dbReference type="ARBA" id="ARBA00022741"/>
    </source>
</evidence>
<dbReference type="InterPro" id="IPR051334">
    <property type="entry name" value="SRPK"/>
</dbReference>
<evidence type="ECO:0000313" key="10">
    <source>
        <dbReference type="EMBL" id="CAG8890870.1"/>
    </source>
</evidence>
<dbReference type="GO" id="GO:0050684">
    <property type="term" value="P:regulation of mRNA processing"/>
    <property type="evidence" value="ECO:0007669"/>
    <property type="project" value="TreeGrafter"/>
</dbReference>
<dbReference type="SUPFAM" id="SSF56112">
    <property type="entry name" value="Protein kinase-like (PK-like)"/>
    <property type="match status" value="1"/>
</dbReference>
<sequence>MGHKGVSKGPLPSHMLSHQRVRHRPPSEVLDEERFEKFKQGQYYPANIGDVLISKYQIVGKLGFGSTSTVWLARDLEDLLYHNPNNRFTEDLFKSGLMQIFLALDYLHTECKLVYTVEIWNVVVMVWDLFEGRHLFHGNDPDGKGYSTWTHLAEVMGILGPPPLDMLQRGKRSHEFFASDGKWKQDIEIPTGVSLDQLEEFLEGRNKEIIIASMRAMLQWRPEDRKTVSPGPSTLRLYPEWFDIHANTINFLIRKSEITYSVLLRQGSQVTSGVFQDYGCMIPYIPTYVPDFLCQILAFPFRFRDQPLAGFAH</sequence>
<dbReference type="Gene3D" id="1.10.510.10">
    <property type="entry name" value="Transferase(Phosphotransferase) domain 1"/>
    <property type="match status" value="1"/>
</dbReference>
<dbReference type="EMBL" id="CAJVRC010000843">
    <property type="protein sequence ID" value="CAG8890870.1"/>
    <property type="molecule type" value="Genomic_DNA"/>
</dbReference>
<organism evidence="10 11">
    <name type="scientific">Penicillium egyptiacum</name>
    <dbReference type="NCBI Taxonomy" id="1303716"/>
    <lineage>
        <taxon>Eukaryota</taxon>
        <taxon>Fungi</taxon>
        <taxon>Dikarya</taxon>
        <taxon>Ascomycota</taxon>
        <taxon>Pezizomycotina</taxon>
        <taxon>Eurotiomycetes</taxon>
        <taxon>Eurotiomycetidae</taxon>
        <taxon>Eurotiales</taxon>
        <taxon>Aspergillaceae</taxon>
        <taxon>Penicillium</taxon>
    </lineage>
</organism>
<comment type="catalytic activity">
    <reaction evidence="8">
        <text>L-seryl-[protein] + ATP = O-phospho-L-seryl-[protein] + ADP + H(+)</text>
        <dbReference type="Rhea" id="RHEA:17989"/>
        <dbReference type="Rhea" id="RHEA-COMP:9863"/>
        <dbReference type="Rhea" id="RHEA-COMP:11604"/>
        <dbReference type="ChEBI" id="CHEBI:15378"/>
        <dbReference type="ChEBI" id="CHEBI:29999"/>
        <dbReference type="ChEBI" id="CHEBI:30616"/>
        <dbReference type="ChEBI" id="CHEBI:83421"/>
        <dbReference type="ChEBI" id="CHEBI:456216"/>
        <dbReference type="EC" id="2.7.11.1"/>
    </reaction>
</comment>
<dbReference type="GO" id="GO:0005524">
    <property type="term" value="F:ATP binding"/>
    <property type="evidence" value="ECO:0007669"/>
    <property type="project" value="UniProtKB-KW"/>
</dbReference>
<evidence type="ECO:0000256" key="2">
    <source>
        <dbReference type="ARBA" id="ARBA00022527"/>
    </source>
</evidence>
<evidence type="ECO:0000313" key="11">
    <source>
        <dbReference type="Proteomes" id="UP001154252"/>
    </source>
</evidence>
<keyword evidence="5" id="KW-0418">Kinase</keyword>
<keyword evidence="4" id="KW-0547">Nucleotide-binding</keyword>
<dbReference type="Proteomes" id="UP001154252">
    <property type="component" value="Unassembled WGS sequence"/>
</dbReference>
<dbReference type="EC" id="2.7.11.1" evidence="1"/>
<evidence type="ECO:0000256" key="9">
    <source>
        <dbReference type="SAM" id="MobiDB-lite"/>
    </source>
</evidence>
<evidence type="ECO:0000256" key="8">
    <source>
        <dbReference type="ARBA" id="ARBA00048679"/>
    </source>
</evidence>
<dbReference type="AlphaFoldDB" id="A0A9W4K757"/>
<keyword evidence="6" id="KW-0067">ATP-binding</keyword>
<evidence type="ECO:0000256" key="7">
    <source>
        <dbReference type="ARBA" id="ARBA00047899"/>
    </source>
</evidence>
<comment type="caution">
    <text evidence="10">The sequence shown here is derived from an EMBL/GenBank/DDBJ whole genome shotgun (WGS) entry which is preliminary data.</text>
</comment>
<keyword evidence="11" id="KW-1185">Reference proteome</keyword>
<proteinExistence type="predicted"/>
<keyword evidence="2" id="KW-0723">Serine/threonine-protein kinase</keyword>
<dbReference type="PANTHER" id="PTHR47634">
    <property type="entry name" value="PROTEIN KINASE DOMAIN-CONTAINING PROTEIN-RELATED"/>
    <property type="match status" value="1"/>
</dbReference>
<accession>A0A9W4K757</accession>
<evidence type="ECO:0000256" key="1">
    <source>
        <dbReference type="ARBA" id="ARBA00012513"/>
    </source>
</evidence>
<evidence type="ECO:0000256" key="6">
    <source>
        <dbReference type="ARBA" id="ARBA00022840"/>
    </source>
</evidence>
<dbReference type="GO" id="GO:0004674">
    <property type="term" value="F:protein serine/threonine kinase activity"/>
    <property type="evidence" value="ECO:0007669"/>
    <property type="project" value="UniProtKB-KW"/>
</dbReference>
<name>A0A9W4K757_9EURO</name>
<dbReference type="OrthoDB" id="5979581at2759"/>
<protein>
    <recommendedName>
        <fullName evidence="1">non-specific serine/threonine protein kinase</fullName>
        <ecNumber evidence="1">2.7.11.1</ecNumber>
    </recommendedName>
</protein>
<feature type="region of interest" description="Disordered" evidence="9">
    <location>
        <begin position="1"/>
        <end position="24"/>
    </location>
</feature>
<reference evidence="10" key="1">
    <citation type="submission" date="2021-07" db="EMBL/GenBank/DDBJ databases">
        <authorList>
            <person name="Branca A.L. A."/>
        </authorList>
    </citation>
    <scope>NUCLEOTIDE SEQUENCE</scope>
</reference>